<name>A0A0A8ZXV2_ARUDO</name>
<dbReference type="EMBL" id="GBRH01254244">
    <property type="protein sequence ID" value="JAD43651.1"/>
    <property type="molecule type" value="Transcribed_RNA"/>
</dbReference>
<sequence>MTSIDMIKQGNCTSPYSLQVYVECENRDIFALSSSSPCPQRSVFPSKSIEFFSLGFSAGFPWGSGLPLP</sequence>
<protein>
    <submittedName>
        <fullName evidence="1">Uncharacterized protein</fullName>
    </submittedName>
</protein>
<proteinExistence type="predicted"/>
<reference evidence="1" key="1">
    <citation type="submission" date="2014-09" db="EMBL/GenBank/DDBJ databases">
        <authorList>
            <person name="Magalhaes I.L.F."/>
            <person name="Oliveira U."/>
            <person name="Santos F.R."/>
            <person name="Vidigal T.H.D.A."/>
            <person name="Brescovit A.D."/>
            <person name="Santos A.J."/>
        </authorList>
    </citation>
    <scope>NUCLEOTIDE SEQUENCE</scope>
    <source>
        <tissue evidence="1">Shoot tissue taken approximately 20 cm above the soil surface</tissue>
    </source>
</reference>
<accession>A0A0A8ZXV2</accession>
<organism evidence="1">
    <name type="scientific">Arundo donax</name>
    <name type="common">Giant reed</name>
    <name type="synonym">Donax arundinaceus</name>
    <dbReference type="NCBI Taxonomy" id="35708"/>
    <lineage>
        <taxon>Eukaryota</taxon>
        <taxon>Viridiplantae</taxon>
        <taxon>Streptophyta</taxon>
        <taxon>Embryophyta</taxon>
        <taxon>Tracheophyta</taxon>
        <taxon>Spermatophyta</taxon>
        <taxon>Magnoliopsida</taxon>
        <taxon>Liliopsida</taxon>
        <taxon>Poales</taxon>
        <taxon>Poaceae</taxon>
        <taxon>PACMAD clade</taxon>
        <taxon>Arundinoideae</taxon>
        <taxon>Arundineae</taxon>
        <taxon>Arundo</taxon>
    </lineage>
</organism>
<dbReference type="AlphaFoldDB" id="A0A0A8ZXV2"/>
<reference evidence="1" key="2">
    <citation type="journal article" date="2015" name="Data Brief">
        <title>Shoot transcriptome of the giant reed, Arundo donax.</title>
        <authorList>
            <person name="Barrero R.A."/>
            <person name="Guerrero F.D."/>
            <person name="Moolhuijzen P."/>
            <person name="Goolsby J.A."/>
            <person name="Tidwell J."/>
            <person name="Bellgard S.E."/>
            <person name="Bellgard M.I."/>
        </authorList>
    </citation>
    <scope>NUCLEOTIDE SEQUENCE</scope>
    <source>
        <tissue evidence="1">Shoot tissue taken approximately 20 cm above the soil surface</tissue>
    </source>
</reference>
<evidence type="ECO:0000313" key="1">
    <source>
        <dbReference type="EMBL" id="JAD43651.1"/>
    </source>
</evidence>